<dbReference type="InterPro" id="IPR001789">
    <property type="entry name" value="Sig_transdc_resp-reg_receiver"/>
</dbReference>
<evidence type="ECO:0000256" key="5">
    <source>
        <dbReference type="ARBA" id="ARBA00022741"/>
    </source>
</evidence>
<dbReference type="InterPro" id="IPR005467">
    <property type="entry name" value="His_kinase_dom"/>
</dbReference>
<protein>
    <recommendedName>
        <fullName evidence="2">histidine kinase</fullName>
        <ecNumber evidence="2">2.7.13.3</ecNumber>
    </recommendedName>
</protein>
<dbReference type="SMART" id="SM00448">
    <property type="entry name" value="REC"/>
    <property type="match status" value="1"/>
</dbReference>
<accession>A0A1D8AS85</accession>
<evidence type="ECO:0000256" key="6">
    <source>
        <dbReference type="ARBA" id="ARBA00022777"/>
    </source>
</evidence>
<comment type="catalytic activity">
    <reaction evidence="1">
        <text>ATP + protein L-histidine = ADP + protein N-phospho-L-histidine.</text>
        <dbReference type="EC" id="2.7.13.3"/>
    </reaction>
</comment>
<feature type="modified residue" description="4-aspartylphosphate" evidence="9">
    <location>
        <position position="1136"/>
    </location>
</feature>
<dbReference type="SMART" id="SM00388">
    <property type="entry name" value="HisKA"/>
    <property type="match status" value="1"/>
</dbReference>
<dbReference type="PANTHER" id="PTHR43065:SF42">
    <property type="entry name" value="TWO-COMPONENT SENSOR PPRA"/>
    <property type="match status" value="1"/>
</dbReference>
<dbReference type="InterPro" id="IPR036890">
    <property type="entry name" value="HATPase_C_sf"/>
</dbReference>
<dbReference type="Pfam" id="PF00072">
    <property type="entry name" value="Response_reg"/>
    <property type="match status" value="1"/>
</dbReference>
<keyword evidence="4" id="KW-0808">Transferase</keyword>
<dbReference type="InterPro" id="IPR015168">
    <property type="entry name" value="SsuA/THI5"/>
</dbReference>
<dbReference type="CDD" id="cd00082">
    <property type="entry name" value="HisKA"/>
    <property type="match status" value="1"/>
</dbReference>
<dbReference type="InterPro" id="IPR000014">
    <property type="entry name" value="PAS"/>
</dbReference>
<dbReference type="Pfam" id="PF09084">
    <property type="entry name" value="NMT1"/>
    <property type="match status" value="1"/>
</dbReference>
<evidence type="ECO:0000256" key="2">
    <source>
        <dbReference type="ARBA" id="ARBA00012438"/>
    </source>
</evidence>
<dbReference type="Gene3D" id="1.10.287.130">
    <property type="match status" value="1"/>
</dbReference>
<dbReference type="SUPFAM" id="SSF53850">
    <property type="entry name" value="Periplasmic binding protein-like II"/>
    <property type="match status" value="1"/>
</dbReference>
<dbReference type="PRINTS" id="PR00344">
    <property type="entry name" value="BCTRLSENSOR"/>
</dbReference>
<dbReference type="InterPro" id="IPR003661">
    <property type="entry name" value="HisK_dim/P_dom"/>
</dbReference>
<dbReference type="Gene3D" id="3.40.50.2300">
    <property type="match status" value="1"/>
</dbReference>
<dbReference type="GO" id="GO:0006355">
    <property type="term" value="P:regulation of DNA-templated transcription"/>
    <property type="evidence" value="ECO:0007669"/>
    <property type="project" value="InterPro"/>
</dbReference>
<sequence>MIPGHHIRHLLGGMFIGGWVLAAQAANGGTEQVVLQLPYTHQFQFAGAYVAIEQGYFREEGLEVVVRQTSEQHHAPLEEVGAGKADFGIAQGPQLIAGRLEGQDIVVLAAIMQHSPQVLVTREEHDLRNPHDLVGRRVAIDQTSLQSEVRLMLEREGVGYDRITVVPNTWERNELIDGTADAMSVFVIDMPYAMKRAGMRVHVIRPADYGVDFYGDCLFTSGLTARTRPELVAGMRRALLRGWSHALQHPDETVNLIMARYPAGVVLQQRAEPDREALVYEAGQMAMLISADLIELGRVNPGRWSRMAEVIHGYDGTGSLDRIEGMLYVPPLDRFQRLQQIAPWLLWGLAAAVVVAVGAVLTSRRLQSLVARRTEELRESEQRQREYFDYAPAPIVIEDYTALEPELRRLREAGVTDLRAHLQARPELLRGLHRLKRIVAANRQTLARNGFVTVEDMDRNLPDIMTEQGYQQFQEELTALWDGRDQLTLETSYVVKGGERLHALLNWEVGRRPDGRRDLSNVRLVFTEITSLRRAELALRASEERYRMLFEEAPLAVVEFDHAALGPWFDELRARGVTDLAAHLAAHPEDREPLIARSPLVDANQSTLRLMGARSKAELVARLRDVYTESTRQARCDNAARMWQGIFHGSGEFEVRRLDGERRTLAFHWRMLGAQDRANFGRTQTVLVDITEKLAAERALRESETRYRELFEQAVGGIYRSTPEGQFLTVNPALARMFGFVRAEEMIAWAEQHAAQSLYVKPGRRDEFRTAFGPAGQLNDFESEVLVRDGRTIWISEDAREVRDASGRLLYYEGFVADITARLQLEAEMGRASKLEAVGILAGGIAHDFNNILTVVLGNVTLAEADTEADSAISARLADARRATLRARDLTLQLLTFAKGGEPLKAAVELPELLRESAAFALHGAKARADFKIAPGLWPVNADKGQLGQVVQNLVINAVQAMPGGGLVVLTADNAEVGGDDAGVLPLAPGRYVRLSVADNGVGIAREHLAKIFDPYFTTKTQGSGLGLATVYSIIRKHGGYIHAESEPGQGTVFRCWLPAGGTPAAGAGPAEPEPPAPRRARVLFMDDEEPIRSMATIFMDRLGFECETAADGAEALRKYREAREAGRAYDAVVMDLTVPGGMGGREAMEHLRRLDPEVRVIVSSGYSRDPVMANHRAHGFKAVLPKPYGLAELGKSMNEVLERPDGAA</sequence>
<feature type="domain" description="PAS" evidence="12">
    <location>
        <begin position="703"/>
        <end position="744"/>
    </location>
</feature>
<dbReference type="PROSITE" id="PS50109">
    <property type="entry name" value="HIS_KIN"/>
    <property type="match status" value="1"/>
</dbReference>
<evidence type="ECO:0000256" key="1">
    <source>
        <dbReference type="ARBA" id="ARBA00000085"/>
    </source>
</evidence>
<dbReference type="SUPFAM" id="SSF55874">
    <property type="entry name" value="ATPase domain of HSP90 chaperone/DNA topoisomerase II/histidine kinase"/>
    <property type="match status" value="1"/>
</dbReference>
<dbReference type="RefSeq" id="WP_169829272.1">
    <property type="nucleotide sequence ID" value="NZ_CP016094.1"/>
</dbReference>
<feature type="domain" description="Histidine kinase" evidence="10">
    <location>
        <begin position="844"/>
        <end position="1062"/>
    </location>
</feature>
<dbReference type="Gene3D" id="3.30.450.20">
    <property type="entry name" value="PAS domain"/>
    <property type="match status" value="3"/>
</dbReference>
<dbReference type="PANTHER" id="PTHR43065">
    <property type="entry name" value="SENSOR HISTIDINE KINASE"/>
    <property type="match status" value="1"/>
</dbReference>
<keyword evidence="7" id="KW-0067">ATP-binding</keyword>
<dbReference type="InterPro" id="IPR000700">
    <property type="entry name" value="PAS-assoc_C"/>
</dbReference>
<keyword evidence="3 9" id="KW-0597">Phosphoprotein</keyword>
<dbReference type="NCBIfam" id="TIGR00229">
    <property type="entry name" value="sensory_box"/>
    <property type="match status" value="1"/>
</dbReference>
<dbReference type="InterPro" id="IPR036097">
    <property type="entry name" value="HisK_dim/P_sf"/>
</dbReference>
<dbReference type="PROSITE" id="PS50110">
    <property type="entry name" value="RESPONSE_REGULATORY"/>
    <property type="match status" value="1"/>
</dbReference>
<keyword evidence="5" id="KW-0547">Nucleotide-binding</keyword>
<keyword evidence="6" id="KW-0418">Kinase</keyword>
<dbReference type="PROSITE" id="PS50113">
    <property type="entry name" value="PAC"/>
    <property type="match status" value="1"/>
</dbReference>
<dbReference type="InterPro" id="IPR003594">
    <property type="entry name" value="HATPase_dom"/>
</dbReference>
<name>A0A1D8AS85_9BACT</name>
<dbReference type="GO" id="GO:0005524">
    <property type="term" value="F:ATP binding"/>
    <property type="evidence" value="ECO:0007669"/>
    <property type="project" value="UniProtKB-KW"/>
</dbReference>
<evidence type="ECO:0000313" key="14">
    <source>
        <dbReference type="EMBL" id="AOS43740.1"/>
    </source>
</evidence>
<evidence type="ECO:0000259" key="11">
    <source>
        <dbReference type="PROSITE" id="PS50110"/>
    </source>
</evidence>
<dbReference type="Proteomes" id="UP000095228">
    <property type="component" value="Chromosome"/>
</dbReference>
<dbReference type="SMART" id="SM00086">
    <property type="entry name" value="PAC"/>
    <property type="match status" value="3"/>
</dbReference>
<dbReference type="InterPro" id="IPR011006">
    <property type="entry name" value="CheY-like_superfamily"/>
</dbReference>
<dbReference type="STRING" id="1838286.Verru16b_00795"/>
<dbReference type="SMART" id="SM00387">
    <property type="entry name" value="HATPase_c"/>
    <property type="match status" value="1"/>
</dbReference>
<dbReference type="EC" id="2.7.13.3" evidence="2"/>
<dbReference type="CDD" id="cd00130">
    <property type="entry name" value="PAS"/>
    <property type="match status" value="1"/>
</dbReference>
<dbReference type="PROSITE" id="PS50112">
    <property type="entry name" value="PAS"/>
    <property type="match status" value="1"/>
</dbReference>
<dbReference type="InterPro" id="IPR001610">
    <property type="entry name" value="PAC"/>
</dbReference>
<reference evidence="14 15" key="1">
    <citation type="submission" date="2016-06" db="EMBL/GenBank/DDBJ databases">
        <title>Three novel species with peptidoglycan cell walls form the new genus Lacunisphaera gen. nov. in the family Opitutaceae of the verrucomicrobial subdivision 4.</title>
        <authorList>
            <person name="Rast P."/>
            <person name="Gloeckner I."/>
            <person name="Jogler M."/>
            <person name="Boedeker C."/>
            <person name="Jeske O."/>
            <person name="Wiegand S."/>
            <person name="Reinhardt R."/>
            <person name="Schumann P."/>
            <person name="Rohde M."/>
            <person name="Spring S."/>
            <person name="Gloeckner F.O."/>
            <person name="Jogler C."/>
        </authorList>
    </citation>
    <scope>NUCLEOTIDE SEQUENCE [LARGE SCALE GENOMIC DNA]</scope>
    <source>
        <strain evidence="14 15">IG16b</strain>
    </source>
</reference>
<keyword evidence="8" id="KW-0902">Two-component regulatory system</keyword>
<dbReference type="EMBL" id="CP016094">
    <property type="protein sequence ID" value="AOS43740.1"/>
    <property type="molecule type" value="Genomic_DNA"/>
</dbReference>
<dbReference type="KEGG" id="obg:Verru16b_00795"/>
<evidence type="ECO:0000256" key="4">
    <source>
        <dbReference type="ARBA" id="ARBA00022679"/>
    </source>
</evidence>
<organism evidence="14 15">
    <name type="scientific">Lacunisphaera limnophila</name>
    <dbReference type="NCBI Taxonomy" id="1838286"/>
    <lineage>
        <taxon>Bacteria</taxon>
        <taxon>Pseudomonadati</taxon>
        <taxon>Verrucomicrobiota</taxon>
        <taxon>Opitutia</taxon>
        <taxon>Opitutales</taxon>
        <taxon>Opitutaceae</taxon>
        <taxon>Lacunisphaera</taxon>
    </lineage>
</organism>
<dbReference type="InterPro" id="IPR013767">
    <property type="entry name" value="PAS_fold"/>
</dbReference>
<dbReference type="PATRIC" id="fig|1838286.3.peg.803"/>
<evidence type="ECO:0000256" key="8">
    <source>
        <dbReference type="ARBA" id="ARBA00023012"/>
    </source>
</evidence>
<dbReference type="Pfam" id="PF00989">
    <property type="entry name" value="PAS"/>
    <property type="match status" value="1"/>
</dbReference>
<feature type="domain" description="Response regulatory" evidence="11">
    <location>
        <begin position="1082"/>
        <end position="1202"/>
    </location>
</feature>
<dbReference type="AlphaFoldDB" id="A0A1D8AS85"/>
<dbReference type="InterPro" id="IPR035965">
    <property type="entry name" value="PAS-like_dom_sf"/>
</dbReference>
<dbReference type="SUPFAM" id="SSF47384">
    <property type="entry name" value="Homodimeric domain of signal transducing histidine kinase"/>
    <property type="match status" value="1"/>
</dbReference>
<evidence type="ECO:0000313" key="15">
    <source>
        <dbReference type="Proteomes" id="UP000095228"/>
    </source>
</evidence>
<dbReference type="GO" id="GO:0000155">
    <property type="term" value="F:phosphorelay sensor kinase activity"/>
    <property type="evidence" value="ECO:0007669"/>
    <property type="project" value="InterPro"/>
</dbReference>
<dbReference type="SUPFAM" id="SSF55785">
    <property type="entry name" value="PYP-like sensor domain (PAS domain)"/>
    <property type="match status" value="3"/>
</dbReference>
<evidence type="ECO:0000259" key="10">
    <source>
        <dbReference type="PROSITE" id="PS50109"/>
    </source>
</evidence>
<evidence type="ECO:0000259" key="12">
    <source>
        <dbReference type="PROSITE" id="PS50112"/>
    </source>
</evidence>
<dbReference type="CDD" id="cd00156">
    <property type="entry name" value="REC"/>
    <property type="match status" value="1"/>
</dbReference>
<dbReference type="SUPFAM" id="SSF52172">
    <property type="entry name" value="CheY-like"/>
    <property type="match status" value="1"/>
</dbReference>
<evidence type="ECO:0000256" key="9">
    <source>
        <dbReference type="PROSITE-ProRule" id="PRU00169"/>
    </source>
</evidence>
<dbReference type="Pfam" id="PF02518">
    <property type="entry name" value="HATPase_c"/>
    <property type="match status" value="1"/>
</dbReference>
<evidence type="ECO:0000256" key="3">
    <source>
        <dbReference type="ARBA" id="ARBA00022553"/>
    </source>
</evidence>
<feature type="domain" description="PAC" evidence="13">
    <location>
        <begin position="779"/>
        <end position="831"/>
    </location>
</feature>
<evidence type="ECO:0000259" key="13">
    <source>
        <dbReference type="PROSITE" id="PS50113"/>
    </source>
</evidence>
<keyword evidence="15" id="KW-1185">Reference proteome</keyword>
<proteinExistence type="predicted"/>
<dbReference type="Gene3D" id="3.40.190.10">
    <property type="entry name" value="Periplasmic binding protein-like II"/>
    <property type="match status" value="2"/>
</dbReference>
<dbReference type="Gene3D" id="3.30.565.10">
    <property type="entry name" value="Histidine kinase-like ATPase, C-terminal domain"/>
    <property type="match status" value="1"/>
</dbReference>
<dbReference type="InterPro" id="IPR004358">
    <property type="entry name" value="Sig_transdc_His_kin-like_C"/>
</dbReference>
<gene>
    <name evidence="14" type="ORF">Verru16b_00795</name>
</gene>
<evidence type="ECO:0000256" key="7">
    <source>
        <dbReference type="ARBA" id="ARBA00022840"/>
    </source>
</evidence>